<evidence type="ECO:0000256" key="11">
    <source>
        <dbReference type="SAM" id="SignalP"/>
    </source>
</evidence>
<keyword evidence="3" id="KW-0964">Secreted</keyword>
<evidence type="ECO:0000256" key="1">
    <source>
        <dbReference type="ARBA" id="ARBA00004613"/>
    </source>
</evidence>
<evidence type="ECO:0000256" key="5">
    <source>
        <dbReference type="ARBA" id="ARBA00022801"/>
    </source>
</evidence>
<evidence type="ECO:0000256" key="9">
    <source>
        <dbReference type="ARBA" id="ARBA00023316"/>
    </source>
</evidence>
<dbReference type="EMBL" id="JAJVDC020000117">
    <property type="protein sequence ID" value="KAL1623632.1"/>
    <property type="molecule type" value="Genomic_DNA"/>
</dbReference>
<dbReference type="Proteomes" id="UP001521116">
    <property type="component" value="Unassembled WGS sequence"/>
</dbReference>
<keyword evidence="8 10" id="KW-0326">Glycosidase</keyword>
<dbReference type="InterPro" id="IPR012334">
    <property type="entry name" value="Pectin_lyas_fold"/>
</dbReference>
<keyword evidence="5 10" id="KW-0378">Hydrolase</keyword>
<evidence type="ECO:0000256" key="3">
    <source>
        <dbReference type="ARBA" id="ARBA00022525"/>
    </source>
</evidence>
<keyword evidence="9" id="KW-0961">Cell wall biogenesis/degradation</keyword>
<gene>
    <name evidence="12" type="ORF">SLS56_008215</name>
</gene>
<evidence type="ECO:0000256" key="10">
    <source>
        <dbReference type="RuleBase" id="RU361169"/>
    </source>
</evidence>
<dbReference type="InterPro" id="IPR000743">
    <property type="entry name" value="Glyco_hydro_28"/>
</dbReference>
<accession>A0ABR3SKS3</accession>
<evidence type="ECO:0000313" key="13">
    <source>
        <dbReference type="Proteomes" id="UP001521116"/>
    </source>
</evidence>
<evidence type="ECO:0000256" key="7">
    <source>
        <dbReference type="ARBA" id="ARBA00023180"/>
    </source>
</evidence>
<keyword evidence="13" id="KW-1185">Reference proteome</keyword>
<dbReference type="InterPro" id="IPR011050">
    <property type="entry name" value="Pectin_lyase_fold/virulence"/>
</dbReference>
<keyword evidence="6" id="KW-1015">Disulfide bond</keyword>
<comment type="caution">
    <text evidence="12">The sequence shown here is derived from an EMBL/GenBank/DDBJ whole genome shotgun (WGS) entry which is preliminary data.</text>
</comment>
<evidence type="ECO:0000256" key="8">
    <source>
        <dbReference type="ARBA" id="ARBA00023295"/>
    </source>
</evidence>
<sequence length="403" mass="43341">MVPSITQALLFFVLSSSTHAQLSGPVGPLTSYTAKANTKMCDVTDYGAAADSKTDLGPPLSAAWDACKDGGLVYIPAGTYAMQTWVSLNGGNASAIQLDGTIFRDGDDGGNMISVNHCTDFELFSGNSEGALQGYGYKLLQNGEYGARFLRLTDVQNFSVHGIALVDSASYYTVFDSCTNGEIYNIIIRGIDIGATDGVDVWGENLWVHDVEVTNGDECVTVKSPAKNILIESIHCNISGGTAIGSLGANTSISNIYYRNLYMNQADACYLKSNGGSGTVDSIVWDTVLVHGGAYVLAINENWESRDEDDGVGVQLSNLTFKNWRGYNTKNGRPTIRLECDNDVPCYDITIEDVNLWTEEGDYVTWSCQSAYGQGACLHDTGGDADTENLSIYYTKETIAATP</sequence>
<keyword evidence="7" id="KW-0325">Glycoprotein</keyword>
<name>A0ABR3SKS3_9PEZI</name>
<evidence type="ECO:0000256" key="4">
    <source>
        <dbReference type="ARBA" id="ARBA00022729"/>
    </source>
</evidence>
<dbReference type="PANTHER" id="PTHR31736">
    <property type="match status" value="1"/>
</dbReference>
<dbReference type="Pfam" id="PF00295">
    <property type="entry name" value="Glyco_hydro_28"/>
    <property type="match status" value="1"/>
</dbReference>
<protein>
    <recommendedName>
        <fullName evidence="14">Rhamnogalacturonase A</fullName>
    </recommendedName>
</protein>
<dbReference type="PANTHER" id="PTHR31736:SF19">
    <property type="entry name" value="PECTIN LYASE SUPERFAMILY PROTEIN-RELATED"/>
    <property type="match status" value="1"/>
</dbReference>
<feature type="signal peptide" evidence="11">
    <location>
        <begin position="1"/>
        <end position="20"/>
    </location>
</feature>
<reference evidence="12 13" key="1">
    <citation type="submission" date="2024-02" db="EMBL/GenBank/DDBJ databases">
        <title>De novo assembly and annotation of 12 fungi associated with fruit tree decline syndrome in Ontario, Canada.</title>
        <authorList>
            <person name="Sulman M."/>
            <person name="Ellouze W."/>
            <person name="Ilyukhin E."/>
        </authorList>
    </citation>
    <scope>NUCLEOTIDE SEQUENCE [LARGE SCALE GENOMIC DNA]</scope>
    <source>
        <strain evidence="12 13">M1-105</strain>
    </source>
</reference>
<comment type="similarity">
    <text evidence="2 10">Belongs to the glycosyl hydrolase 28 family.</text>
</comment>
<evidence type="ECO:0000256" key="6">
    <source>
        <dbReference type="ARBA" id="ARBA00023157"/>
    </source>
</evidence>
<evidence type="ECO:0008006" key="14">
    <source>
        <dbReference type="Google" id="ProtNLM"/>
    </source>
</evidence>
<evidence type="ECO:0000313" key="12">
    <source>
        <dbReference type="EMBL" id="KAL1623632.1"/>
    </source>
</evidence>
<comment type="subcellular location">
    <subcellularLocation>
        <location evidence="1">Secreted</location>
    </subcellularLocation>
</comment>
<evidence type="ECO:0000256" key="2">
    <source>
        <dbReference type="ARBA" id="ARBA00008834"/>
    </source>
</evidence>
<dbReference type="SUPFAM" id="SSF51126">
    <property type="entry name" value="Pectin lyase-like"/>
    <property type="match status" value="1"/>
</dbReference>
<proteinExistence type="inferred from homology"/>
<dbReference type="Gene3D" id="2.160.20.10">
    <property type="entry name" value="Single-stranded right-handed beta-helix, Pectin lyase-like"/>
    <property type="match status" value="1"/>
</dbReference>
<organism evidence="12 13">
    <name type="scientific">Neofusicoccum ribis</name>
    <dbReference type="NCBI Taxonomy" id="45134"/>
    <lineage>
        <taxon>Eukaryota</taxon>
        <taxon>Fungi</taxon>
        <taxon>Dikarya</taxon>
        <taxon>Ascomycota</taxon>
        <taxon>Pezizomycotina</taxon>
        <taxon>Dothideomycetes</taxon>
        <taxon>Dothideomycetes incertae sedis</taxon>
        <taxon>Botryosphaeriales</taxon>
        <taxon>Botryosphaeriaceae</taxon>
        <taxon>Neofusicoccum</taxon>
    </lineage>
</organism>
<feature type="chain" id="PRO_5045201922" description="Rhamnogalacturonase A" evidence="11">
    <location>
        <begin position="21"/>
        <end position="403"/>
    </location>
</feature>
<keyword evidence="4 11" id="KW-0732">Signal</keyword>